<reference evidence="3" key="2">
    <citation type="submission" date="2025-08" db="UniProtKB">
        <authorList>
            <consortium name="RefSeq"/>
        </authorList>
    </citation>
    <scope>IDENTIFICATION</scope>
    <source>
        <tissue evidence="3">Leaf</tissue>
    </source>
</reference>
<sequence>MTQPAGSIGGLNLESEQGSCHEQSTALHHAVKDLKSKLEDDDVGVATVQEIKPRSKVLRVLEKVHMAETLDKKEPLVKTHPQRKRKKQSKKTTGRGPYEKPDWDKSLIDFSQEKVLDAVHYEPEQTTDGFSELSQADMVNIVTSCLKELKEQLQILQLVMDDDTSKLKQFLFTVSPTVKRVETILELGGKLQQKAFDFIVKDLSELTSEAITVRTVKMRGASKEKK</sequence>
<dbReference type="RefSeq" id="XP_010445628.1">
    <property type="nucleotide sequence ID" value="XM_010447326.2"/>
</dbReference>
<dbReference type="GeneID" id="104728331"/>
<protein>
    <submittedName>
        <fullName evidence="3">Uncharacterized protein LOC104728331</fullName>
    </submittedName>
</protein>
<organism evidence="2 3">
    <name type="scientific">Camelina sativa</name>
    <name type="common">False flax</name>
    <name type="synonym">Myagrum sativum</name>
    <dbReference type="NCBI Taxonomy" id="90675"/>
    <lineage>
        <taxon>Eukaryota</taxon>
        <taxon>Viridiplantae</taxon>
        <taxon>Streptophyta</taxon>
        <taxon>Embryophyta</taxon>
        <taxon>Tracheophyta</taxon>
        <taxon>Spermatophyta</taxon>
        <taxon>Magnoliopsida</taxon>
        <taxon>eudicotyledons</taxon>
        <taxon>Gunneridae</taxon>
        <taxon>Pentapetalae</taxon>
        <taxon>rosids</taxon>
        <taxon>malvids</taxon>
        <taxon>Brassicales</taxon>
        <taxon>Brassicaceae</taxon>
        <taxon>Camelineae</taxon>
        <taxon>Camelina</taxon>
    </lineage>
</organism>
<proteinExistence type="predicted"/>
<evidence type="ECO:0000313" key="2">
    <source>
        <dbReference type="Proteomes" id="UP000694864"/>
    </source>
</evidence>
<feature type="region of interest" description="Disordered" evidence="1">
    <location>
        <begin position="1"/>
        <end position="27"/>
    </location>
</feature>
<gene>
    <name evidence="3" type="primary">LOC104728331</name>
</gene>
<evidence type="ECO:0000256" key="1">
    <source>
        <dbReference type="SAM" id="MobiDB-lite"/>
    </source>
</evidence>
<keyword evidence="2" id="KW-1185">Reference proteome</keyword>
<dbReference type="Proteomes" id="UP000694864">
    <property type="component" value="Chromosome 2"/>
</dbReference>
<reference evidence="2" key="1">
    <citation type="journal article" date="2014" name="Nat. Commun.">
        <title>The emerging biofuel crop Camelina sativa retains a highly undifferentiated hexaploid genome structure.</title>
        <authorList>
            <person name="Kagale S."/>
            <person name="Koh C."/>
            <person name="Nixon J."/>
            <person name="Bollina V."/>
            <person name="Clarke W.E."/>
            <person name="Tuteja R."/>
            <person name="Spillane C."/>
            <person name="Robinson S.J."/>
            <person name="Links M.G."/>
            <person name="Clarke C."/>
            <person name="Higgins E.E."/>
            <person name="Huebert T."/>
            <person name="Sharpe A.G."/>
            <person name="Parkin I.A."/>
        </authorList>
    </citation>
    <scope>NUCLEOTIDE SEQUENCE [LARGE SCALE GENOMIC DNA]</scope>
    <source>
        <strain evidence="2">cv. DH55</strain>
    </source>
</reference>
<feature type="compositionally biased region" description="Basic residues" evidence="1">
    <location>
        <begin position="80"/>
        <end position="93"/>
    </location>
</feature>
<name>A0ABM0USM6_CAMSA</name>
<feature type="region of interest" description="Disordered" evidence="1">
    <location>
        <begin position="69"/>
        <end position="102"/>
    </location>
</feature>
<feature type="compositionally biased region" description="Polar residues" evidence="1">
    <location>
        <begin position="14"/>
        <end position="26"/>
    </location>
</feature>
<evidence type="ECO:0000313" key="3">
    <source>
        <dbReference type="RefSeq" id="XP_010445628.1"/>
    </source>
</evidence>
<accession>A0ABM0USM6</accession>